<dbReference type="Pfam" id="PF13952">
    <property type="entry name" value="DUF4216"/>
    <property type="match status" value="1"/>
</dbReference>
<reference evidence="3 4" key="1">
    <citation type="journal article" date="2017" name="Nature">
        <title>The Apostasia genome and the evolution of orchids.</title>
        <authorList>
            <person name="Zhang G.Q."/>
            <person name="Liu K.W."/>
            <person name="Li Z."/>
            <person name="Lohaus R."/>
            <person name="Hsiao Y.Y."/>
            <person name="Niu S.C."/>
            <person name="Wang J.Y."/>
            <person name="Lin Y.C."/>
            <person name="Xu Q."/>
            <person name="Chen L.J."/>
            <person name="Yoshida K."/>
            <person name="Fujiwara S."/>
            <person name="Wang Z.W."/>
            <person name="Zhang Y.Q."/>
            <person name="Mitsuda N."/>
            <person name="Wang M."/>
            <person name="Liu G.H."/>
            <person name="Pecoraro L."/>
            <person name="Huang H.X."/>
            <person name="Xiao X.J."/>
            <person name="Lin M."/>
            <person name="Wu X.Y."/>
            <person name="Wu W.L."/>
            <person name="Chen Y.Y."/>
            <person name="Chang S.B."/>
            <person name="Sakamoto S."/>
            <person name="Ohme-Takagi M."/>
            <person name="Yagi M."/>
            <person name="Zeng S.J."/>
            <person name="Shen C.Y."/>
            <person name="Yeh C.M."/>
            <person name="Luo Y.B."/>
            <person name="Tsai W.C."/>
            <person name="Van de Peer Y."/>
            <person name="Liu Z.J."/>
        </authorList>
    </citation>
    <scope>NUCLEOTIDE SEQUENCE [LARGE SCALE GENOMIC DNA]</scope>
    <source>
        <strain evidence="4">cv. Shenzhen</strain>
        <tissue evidence="3">Stem</tissue>
    </source>
</reference>
<dbReference type="EMBL" id="KZ451899">
    <property type="protein sequence ID" value="PKA64983.1"/>
    <property type="molecule type" value="Genomic_DNA"/>
</dbReference>
<feature type="region of interest" description="Disordered" evidence="1">
    <location>
        <begin position="190"/>
        <end position="217"/>
    </location>
</feature>
<gene>
    <name evidence="3" type="ORF">AXF42_Ash011585</name>
</gene>
<organism evidence="3 4">
    <name type="scientific">Apostasia shenzhenica</name>
    <dbReference type="NCBI Taxonomy" id="1088818"/>
    <lineage>
        <taxon>Eukaryota</taxon>
        <taxon>Viridiplantae</taxon>
        <taxon>Streptophyta</taxon>
        <taxon>Embryophyta</taxon>
        <taxon>Tracheophyta</taxon>
        <taxon>Spermatophyta</taxon>
        <taxon>Magnoliopsida</taxon>
        <taxon>Liliopsida</taxon>
        <taxon>Asparagales</taxon>
        <taxon>Orchidaceae</taxon>
        <taxon>Apostasioideae</taxon>
        <taxon>Apostasia</taxon>
    </lineage>
</organism>
<feature type="domain" description="DUF4216" evidence="2">
    <location>
        <begin position="28"/>
        <end position="102"/>
    </location>
</feature>
<protein>
    <recommendedName>
        <fullName evidence="2">DUF4216 domain-containing protein</fullName>
    </recommendedName>
</protein>
<evidence type="ECO:0000256" key="1">
    <source>
        <dbReference type="SAM" id="MobiDB-lite"/>
    </source>
</evidence>
<dbReference type="PANTHER" id="PTHR48258:SF3">
    <property type="entry name" value="FK506-BINDING PROTEIN 4-LIKE ISOFORM X1"/>
    <property type="match status" value="1"/>
</dbReference>
<dbReference type="InterPro" id="IPR025312">
    <property type="entry name" value="DUF4216"/>
</dbReference>
<keyword evidence="4" id="KW-1185">Reference proteome</keyword>
<evidence type="ECO:0000313" key="3">
    <source>
        <dbReference type="EMBL" id="PKA64983.1"/>
    </source>
</evidence>
<sequence length="217" mass="25090">MNSGICIKGSSYNDYERDYYGMLIDIVEFEYFGRENNVVLFKCEWYDTERGTKIDPRYGLVDVNFKSRLAVNEAFILAQQATQVYYTIYPSCNKDKSSWWAVCKAKLKIINDDRTIIEDGNMSAINDALQEDDGTYSIPILSMPDFDDITMLRRNDPSKELEKAELQYIAESNQKRASLMDFIEEESIDAQNIEKESKSSYDNGTSIHETEDDNDEN</sequence>
<accession>A0A2I0BB12</accession>
<dbReference type="AlphaFoldDB" id="A0A2I0BB12"/>
<evidence type="ECO:0000313" key="4">
    <source>
        <dbReference type="Proteomes" id="UP000236161"/>
    </source>
</evidence>
<dbReference type="Proteomes" id="UP000236161">
    <property type="component" value="Unassembled WGS sequence"/>
</dbReference>
<evidence type="ECO:0000259" key="2">
    <source>
        <dbReference type="Pfam" id="PF13952"/>
    </source>
</evidence>
<proteinExistence type="predicted"/>
<dbReference type="OrthoDB" id="783528at2759"/>
<dbReference type="PANTHER" id="PTHR48258">
    <property type="entry name" value="DUF4218 DOMAIN-CONTAINING PROTEIN-RELATED"/>
    <property type="match status" value="1"/>
</dbReference>
<name>A0A2I0BB12_9ASPA</name>